<reference evidence="1" key="1">
    <citation type="journal article" date="2020" name="mSystems">
        <title>Genome- and Community-Level Interaction Insights into Carbon Utilization and Element Cycling Functions of Hydrothermarchaeota in Hydrothermal Sediment.</title>
        <authorList>
            <person name="Zhou Z."/>
            <person name="Liu Y."/>
            <person name="Xu W."/>
            <person name="Pan J."/>
            <person name="Luo Z.H."/>
            <person name="Li M."/>
        </authorList>
    </citation>
    <scope>NUCLEOTIDE SEQUENCE [LARGE SCALE GENOMIC DNA]</scope>
    <source>
        <strain evidence="1">HyVt-628</strain>
    </source>
</reference>
<organism evidence="1">
    <name type="scientific">Chlorobaculum parvum</name>
    <dbReference type="NCBI Taxonomy" id="274539"/>
    <lineage>
        <taxon>Bacteria</taxon>
        <taxon>Pseudomonadati</taxon>
        <taxon>Chlorobiota</taxon>
        <taxon>Chlorobiia</taxon>
        <taxon>Chlorobiales</taxon>
        <taxon>Chlorobiaceae</taxon>
        <taxon>Chlorobaculum</taxon>
    </lineage>
</organism>
<dbReference type="SUPFAM" id="SSF140566">
    <property type="entry name" value="FlgN-like"/>
    <property type="match status" value="1"/>
</dbReference>
<comment type="caution">
    <text evidence="1">The sequence shown here is derived from an EMBL/GenBank/DDBJ whole genome shotgun (WGS) entry which is preliminary data.</text>
</comment>
<name>A0A7C5HGP4_9CHLB</name>
<protein>
    <recommendedName>
        <fullName evidence="2">Flagellar protein FlgN</fullName>
    </recommendedName>
</protein>
<evidence type="ECO:0008006" key="2">
    <source>
        <dbReference type="Google" id="ProtNLM"/>
    </source>
</evidence>
<sequence>MDLHGELERLVSLLEDEKSLLGKTLADAAFTEALEQVTQQKHALLEQIASYDATALQQHEELLKRIRELGEINMQIAQSNMLFIEELFSSIFKDSTSQYDENGAVSSKKEGLINKKI</sequence>
<dbReference type="AlphaFoldDB" id="A0A7C5HGP4"/>
<dbReference type="EMBL" id="DRSK01000087">
    <property type="protein sequence ID" value="HHE07575.1"/>
    <property type="molecule type" value="Genomic_DNA"/>
</dbReference>
<proteinExistence type="predicted"/>
<accession>A0A7C5HGP4</accession>
<dbReference type="InterPro" id="IPR036679">
    <property type="entry name" value="FlgN-like_sf"/>
</dbReference>
<dbReference type="Proteomes" id="UP000886059">
    <property type="component" value="Unassembled WGS sequence"/>
</dbReference>
<dbReference type="GO" id="GO:0044780">
    <property type="term" value="P:bacterial-type flagellum assembly"/>
    <property type="evidence" value="ECO:0007669"/>
    <property type="project" value="InterPro"/>
</dbReference>
<gene>
    <name evidence="1" type="ORF">ENL01_01430</name>
</gene>
<evidence type="ECO:0000313" key="1">
    <source>
        <dbReference type="EMBL" id="HHE07575.1"/>
    </source>
</evidence>